<comment type="caution">
    <text evidence="2">The sequence shown here is derived from an EMBL/GenBank/DDBJ whole genome shotgun (WGS) entry which is preliminary data.</text>
</comment>
<evidence type="ECO:0000313" key="3">
    <source>
        <dbReference type="Proteomes" id="UP000317646"/>
    </source>
</evidence>
<feature type="chain" id="PRO_5021426636" description="DUF3872 domain-containing protein" evidence="1">
    <location>
        <begin position="22"/>
        <end position="137"/>
    </location>
</feature>
<proteinExistence type="predicted"/>
<evidence type="ECO:0000313" key="2">
    <source>
        <dbReference type="EMBL" id="TPG66028.1"/>
    </source>
</evidence>
<dbReference type="EMBL" id="RCYZ01000004">
    <property type="protein sequence ID" value="TPG66028.1"/>
    <property type="molecule type" value="Genomic_DNA"/>
</dbReference>
<dbReference type="OrthoDB" id="884276at2"/>
<gene>
    <name evidence="2" type="ORF">EAH73_11705</name>
</gene>
<dbReference type="AlphaFoldDB" id="A0A502GXD3"/>
<sequence length="137" mass="15340">MKPLTPLLLCLLGLASCSKSSDDNPYRVDPTWYPSPTTRLQLVVPSKYGPAQDSVAVIFRNPDAVNTGYDFQLRRYTGATYVEIGTDKTRLLKPGETQQINYSTLPTGQYVYGKDAIHVLLTNTDTHEFYGDFQLTN</sequence>
<dbReference type="PROSITE" id="PS51257">
    <property type="entry name" value="PROKAR_LIPOPROTEIN"/>
    <property type="match status" value="1"/>
</dbReference>
<keyword evidence="1" id="KW-0732">Signal</keyword>
<feature type="signal peptide" evidence="1">
    <location>
        <begin position="1"/>
        <end position="21"/>
    </location>
</feature>
<accession>A0A502GXD3</accession>
<dbReference type="RefSeq" id="WP_140466705.1">
    <property type="nucleotide sequence ID" value="NZ_RCYZ01000004.1"/>
</dbReference>
<protein>
    <recommendedName>
        <fullName evidence="4">DUF3872 domain-containing protein</fullName>
    </recommendedName>
</protein>
<keyword evidence="3" id="KW-1185">Reference proteome</keyword>
<dbReference type="Proteomes" id="UP000317646">
    <property type="component" value="Unassembled WGS sequence"/>
</dbReference>
<reference evidence="2 3" key="1">
    <citation type="journal article" date="2019" name="Environ. Microbiol.">
        <title>Species interactions and distinct microbial communities in high Arctic permafrost affected cryosols are associated with the CH4 and CO2 gas fluxes.</title>
        <authorList>
            <person name="Altshuler I."/>
            <person name="Hamel J."/>
            <person name="Turney S."/>
            <person name="Magnuson E."/>
            <person name="Levesque R."/>
            <person name="Greer C."/>
            <person name="Whyte L.G."/>
        </authorList>
    </citation>
    <scope>NUCLEOTIDE SEQUENCE [LARGE SCALE GENOMIC DNA]</scope>
    <source>
        <strain evidence="2 3">S9.2P</strain>
    </source>
</reference>
<evidence type="ECO:0000256" key="1">
    <source>
        <dbReference type="SAM" id="SignalP"/>
    </source>
</evidence>
<organism evidence="2 3">
    <name type="scientific">Hymenobacter nivis</name>
    <dbReference type="NCBI Taxonomy" id="1850093"/>
    <lineage>
        <taxon>Bacteria</taxon>
        <taxon>Pseudomonadati</taxon>
        <taxon>Bacteroidota</taxon>
        <taxon>Cytophagia</taxon>
        <taxon>Cytophagales</taxon>
        <taxon>Hymenobacteraceae</taxon>
        <taxon>Hymenobacter</taxon>
    </lineage>
</organism>
<name>A0A502GXD3_9BACT</name>
<evidence type="ECO:0008006" key="4">
    <source>
        <dbReference type="Google" id="ProtNLM"/>
    </source>
</evidence>